<dbReference type="AlphaFoldDB" id="A0A2P6RPD3"/>
<gene>
    <name evidence="3" type="ORF">RchiOBHm_Chr2g0108781</name>
</gene>
<sequence length="106" mass="11530">MLQRLNPTNPLRIAVNAKTISAAPPPPYRFQLAQNVRVGTTPPSSLSEFSQSHTTPPQHSQPRTIPTPQAAITTLNSRAYTNKISLFLFIVHMVAAIGLVGFLILS</sequence>
<feature type="region of interest" description="Disordered" evidence="1">
    <location>
        <begin position="38"/>
        <end position="66"/>
    </location>
</feature>
<dbReference type="Gramene" id="PRQ48264">
    <property type="protein sequence ID" value="PRQ48264"/>
    <property type="gene ID" value="RchiOBHm_Chr2g0108781"/>
</dbReference>
<feature type="transmembrane region" description="Helical" evidence="2">
    <location>
        <begin position="86"/>
        <end position="105"/>
    </location>
</feature>
<keyword evidence="2" id="KW-0812">Transmembrane</keyword>
<name>A0A2P6RPD3_ROSCH</name>
<evidence type="ECO:0000256" key="2">
    <source>
        <dbReference type="SAM" id="Phobius"/>
    </source>
</evidence>
<dbReference type="EMBL" id="PDCK01000040">
    <property type="protein sequence ID" value="PRQ48264.1"/>
    <property type="molecule type" value="Genomic_DNA"/>
</dbReference>
<keyword evidence="2" id="KW-0472">Membrane</keyword>
<reference evidence="3 4" key="1">
    <citation type="journal article" date="2018" name="Nat. Genet.">
        <title>The Rosa genome provides new insights in the design of modern roses.</title>
        <authorList>
            <person name="Bendahmane M."/>
        </authorList>
    </citation>
    <scope>NUCLEOTIDE SEQUENCE [LARGE SCALE GENOMIC DNA]</scope>
    <source>
        <strain evidence="4">cv. Old Blush</strain>
    </source>
</reference>
<evidence type="ECO:0000313" key="4">
    <source>
        <dbReference type="Proteomes" id="UP000238479"/>
    </source>
</evidence>
<proteinExistence type="predicted"/>
<evidence type="ECO:0000256" key="1">
    <source>
        <dbReference type="SAM" id="MobiDB-lite"/>
    </source>
</evidence>
<organism evidence="3 4">
    <name type="scientific">Rosa chinensis</name>
    <name type="common">China rose</name>
    <dbReference type="NCBI Taxonomy" id="74649"/>
    <lineage>
        <taxon>Eukaryota</taxon>
        <taxon>Viridiplantae</taxon>
        <taxon>Streptophyta</taxon>
        <taxon>Embryophyta</taxon>
        <taxon>Tracheophyta</taxon>
        <taxon>Spermatophyta</taxon>
        <taxon>Magnoliopsida</taxon>
        <taxon>eudicotyledons</taxon>
        <taxon>Gunneridae</taxon>
        <taxon>Pentapetalae</taxon>
        <taxon>rosids</taxon>
        <taxon>fabids</taxon>
        <taxon>Rosales</taxon>
        <taxon>Rosaceae</taxon>
        <taxon>Rosoideae</taxon>
        <taxon>Rosoideae incertae sedis</taxon>
        <taxon>Rosa</taxon>
    </lineage>
</organism>
<keyword evidence="2" id="KW-1133">Transmembrane helix</keyword>
<dbReference type="Proteomes" id="UP000238479">
    <property type="component" value="Chromosome 2"/>
</dbReference>
<keyword evidence="4" id="KW-1185">Reference proteome</keyword>
<protein>
    <submittedName>
        <fullName evidence="3">Putative choline transporter</fullName>
    </submittedName>
</protein>
<comment type="caution">
    <text evidence="3">The sequence shown here is derived from an EMBL/GenBank/DDBJ whole genome shotgun (WGS) entry which is preliminary data.</text>
</comment>
<accession>A0A2P6RPD3</accession>
<evidence type="ECO:0000313" key="3">
    <source>
        <dbReference type="EMBL" id="PRQ48264.1"/>
    </source>
</evidence>